<dbReference type="EMBL" id="FNAN01000011">
    <property type="protein sequence ID" value="SDF61774.1"/>
    <property type="molecule type" value="Genomic_DNA"/>
</dbReference>
<name>A0A1G7MJC0_9BACT</name>
<evidence type="ECO:0000256" key="1">
    <source>
        <dbReference type="SAM" id="MobiDB-lite"/>
    </source>
</evidence>
<gene>
    <name evidence="2" type="ORF">SAMN04487996_111289</name>
</gene>
<protein>
    <submittedName>
        <fullName evidence="2">Uncharacterized protein</fullName>
    </submittedName>
</protein>
<organism evidence="2 3">
    <name type="scientific">Dyadobacter soli</name>
    <dbReference type="NCBI Taxonomy" id="659014"/>
    <lineage>
        <taxon>Bacteria</taxon>
        <taxon>Pseudomonadati</taxon>
        <taxon>Bacteroidota</taxon>
        <taxon>Cytophagia</taxon>
        <taxon>Cytophagales</taxon>
        <taxon>Spirosomataceae</taxon>
        <taxon>Dyadobacter</taxon>
    </lineage>
</organism>
<evidence type="ECO:0000313" key="2">
    <source>
        <dbReference type="EMBL" id="SDF61774.1"/>
    </source>
</evidence>
<dbReference type="Proteomes" id="UP000198748">
    <property type="component" value="Unassembled WGS sequence"/>
</dbReference>
<accession>A0A1G7MJC0</accession>
<reference evidence="3" key="1">
    <citation type="submission" date="2016-10" db="EMBL/GenBank/DDBJ databases">
        <authorList>
            <person name="Varghese N."/>
            <person name="Submissions S."/>
        </authorList>
    </citation>
    <scope>NUCLEOTIDE SEQUENCE [LARGE SCALE GENOMIC DNA]</scope>
    <source>
        <strain evidence="3">DSM 25329</strain>
    </source>
</reference>
<dbReference type="STRING" id="659014.SAMN04487996_111289"/>
<dbReference type="AlphaFoldDB" id="A0A1G7MJC0"/>
<feature type="region of interest" description="Disordered" evidence="1">
    <location>
        <begin position="20"/>
        <end position="43"/>
    </location>
</feature>
<dbReference type="RefSeq" id="WP_262485707.1">
    <property type="nucleotide sequence ID" value="NZ_FNAN01000011.1"/>
</dbReference>
<proteinExistence type="predicted"/>
<sequence length="43" mass="4518">MKKARKPKLAIQTLAIIPTEAKGPDGDDPITTSGTICTLPGRL</sequence>
<evidence type="ECO:0000313" key="3">
    <source>
        <dbReference type="Proteomes" id="UP000198748"/>
    </source>
</evidence>
<keyword evidence="3" id="KW-1185">Reference proteome</keyword>